<dbReference type="AlphaFoldDB" id="A0A543C0W0"/>
<dbReference type="Proteomes" id="UP000316096">
    <property type="component" value="Unassembled WGS sequence"/>
</dbReference>
<evidence type="ECO:0000256" key="1">
    <source>
        <dbReference type="SAM" id="MobiDB-lite"/>
    </source>
</evidence>
<proteinExistence type="predicted"/>
<organism evidence="2 3">
    <name type="scientific">Actinoallomurus bryophytorum</name>
    <dbReference type="NCBI Taxonomy" id="1490222"/>
    <lineage>
        <taxon>Bacteria</taxon>
        <taxon>Bacillati</taxon>
        <taxon>Actinomycetota</taxon>
        <taxon>Actinomycetes</taxon>
        <taxon>Streptosporangiales</taxon>
        <taxon>Thermomonosporaceae</taxon>
        <taxon>Actinoallomurus</taxon>
    </lineage>
</organism>
<dbReference type="RefSeq" id="WP_141962707.1">
    <property type="nucleotide sequence ID" value="NZ_VFOZ01000002.1"/>
</dbReference>
<accession>A0A543C0W0</accession>
<protein>
    <submittedName>
        <fullName evidence="2">Immunity protein Imm1 of predicted polymorphic toxin system</fullName>
    </submittedName>
</protein>
<sequence length="292" mass="30884">MSISGEIRQQVAGALELSAEARGSVEAAAELVDSAVGNLTAVLAASNDPKAGQAIQSLIQAGERLGEIAGLFGVVAGELPVFLGRLDQTSDVKAERGSTVSTSHGKGGKQKASVARPESREDPATEEKTFMAWWGTKSREIADAGSAESAIGEAADRLFSGGVRGVAIRIGKGEREQSPLRIYIDTTAGRAAVSWQGSPGVESGVDPDQPLLVEDDPKLPPVTVPPERARVTPATAIRAAREYVETGRRPTCLDWDPDRTAPPAERAVEPRTGEAARPEPARRPGDERRRRR</sequence>
<feature type="region of interest" description="Disordered" evidence="1">
    <location>
        <begin position="246"/>
        <end position="292"/>
    </location>
</feature>
<feature type="compositionally biased region" description="Basic and acidic residues" evidence="1">
    <location>
        <begin position="266"/>
        <end position="292"/>
    </location>
</feature>
<evidence type="ECO:0000313" key="3">
    <source>
        <dbReference type="Proteomes" id="UP000316096"/>
    </source>
</evidence>
<dbReference type="Pfam" id="PF14430">
    <property type="entry name" value="Imm1"/>
    <property type="match status" value="1"/>
</dbReference>
<feature type="region of interest" description="Disordered" evidence="1">
    <location>
        <begin position="93"/>
        <end position="128"/>
    </location>
</feature>
<evidence type="ECO:0000313" key="2">
    <source>
        <dbReference type="EMBL" id="TQL90714.1"/>
    </source>
</evidence>
<dbReference type="InterPro" id="IPR025680">
    <property type="entry name" value="DddI"/>
</dbReference>
<dbReference type="OrthoDB" id="3404070at2"/>
<reference evidence="2 3" key="1">
    <citation type="submission" date="2019-06" db="EMBL/GenBank/DDBJ databases">
        <title>Sequencing the genomes of 1000 actinobacteria strains.</title>
        <authorList>
            <person name="Klenk H.-P."/>
        </authorList>
    </citation>
    <scope>NUCLEOTIDE SEQUENCE [LARGE SCALE GENOMIC DNA]</scope>
    <source>
        <strain evidence="2 3">DSM 102200</strain>
    </source>
</reference>
<gene>
    <name evidence="2" type="ORF">FB559_8027</name>
</gene>
<dbReference type="EMBL" id="VFOZ01000002">
    <property type="protein sequence ID" value="TQL90714.1"/>
    <property type="molecule type" value="Genomic_DNA"/>
</dbReference>
<keyword evidence="3" id="KW-1185">Reference proteome</keyword>
<name>A0A543C0W0_9ACTN</name>
<comment type="caution">
    <text evidence="2">The sequence shown here is derived from an EMBL/GenBank/DDBJ whole genome shotgun (WGS) entry which is preliminary data.</text>
</comment>
<feature type="compositionally biased region" description="Basic and acidic residues" evidence="1">
    <location>
        <begin position="117"/>
        <end position="128"/>
    </location>
</feature>